<name>A0A391P3X1_9EUKA</name>
<reference evidence="2 3" key="1">
    <citation type="journal article" date="2018" name="PLoS ONE">
        <title>The draft genome of Kipferlia bialata reveals reductive genome evolution in fornicate parasites.</title>
        <authorList>
            <person name="Tanifuji G."/>
            <person name="Takabayashi S."/>
            <person name="Kume K."/>
            <person name="Takagi M."/>
            <person name="Nakayama T."/>
            <person name="Kamikawa R."/>
            <person name="Inagaki Y."/>
            <person name="Hashimoto T."/>
        </authorList>
    </citation>
    <scope>NUCLEOTIDE SEQUENCE [LARGE SCALE GENOMIC DNA]</scope>
    <source>
        <strain evidence="2">NY0173</strain>
    </source>
</reference>
<dbReference type="EMBL" id="BDIP01011161">
    <property type="protein sequence ID" value="GCA65448.1"/>
    <property type="molecule type" value="Genomic_DNA"/>
</dbReference>
<sequence length="84" mass="7918">GEVVSQPAATARSGVCGTGTDTGTGTGAAGSDSVADVHPQGYQCGRGPGAPTVGTVGGREDMEREALATEAGAPSVGTSVRGSA</sequence>
<protein>
    <submittedName>
        <fullName evidence="2">Uncharacterized protein</fullName>
    </submittedName>
</protein>
<evidence type="ECO:0000313" key="3">
    <source>
        <dbReference type="Proteomes" id="UP000265618"/>
    </source>
</evidence>
<evidence type="ECO:0000313" key="2">
    <source>
        <dbReference type="EMBL" id="GCA65448.1"/>
    </source>
</evidence>
<feature type="non-terminal residue" evidence="2">
    <location>
        <position position="84"/>
    </location>
</feature>
<feature type="region of interest" description="Disordered" evidence="1">
    <location>
        <begin position="1"/>
        <end position="54"/>
    </location>
</feature>
<comment type="caution">
    <text evidence="2">The sequence shown here is derived from an EMBL/GenBank/DDBJ whole genome shotgun (WGS) entry which is preliminary data.</text>
</comment>
<dbReference type="Proteomes" id="UP000265618">
    <property type="component" value="Unassembled WGS sequence"/>
</dbReference>
<accession>A0A391P3X1</accession>
<feature type="compositionally biased region" description="Gly residues" evidence="1">
    <location>
        <begin position="16"/>
        <end position="28"/>
    </location>
</feature>
<evidence type="ECO:0000256" key="1">
    <source>
        <dbReference type="SAM" id="MobiDB-lite"/>
    </source>
</evidence>
<keyword evidence="3" id="KW-1185">Reference proteome</keyword>
<dbReference type="AlphaFoldDB" id="A0A391P3X1"/>
<feature type="non-terminal residue" evidence="2">
    <location>
        <position position="1"/>
    </location>
</feature>
<gene>
    <name evidence="2" type="ORF">KIPB_017144</name>
</gene>
<organism evidence="2 3">
    <name type="scientific">Kipferlia bialata</name>
    <dbReference type="NCBI Taxonomy" id="797122"/>
    <lineage>
        <taxon>Eukaryota</taxon>
        <taxon>Metamonada</taxon>
        <taxon>Carpediemonas-like organisms</taxon>
        <taxon>Kipferlia</taxon>
    </lineage>
</organism>
<proteinExistence type="predicted"/>